<proteinExistence type="predicted"/>
<organism evidence="2 3">
    <name type="scientific">Caulochytrium protostelioides</name>
    <dbReference type="NCBI Taxonomy" id="1555241"/>
    <lineage>
        <taxon>Eukaryota</taxon>
        <taxon>Fungi</taxon>
        <taxon>Fungi incertae sedis</taxon>
        <taxon>Chytridiomycota</taxon>
        <taxon>Chytridiomycota incertae sedis</taxon>
        <taxon>Chytridiomycetes</taxon>
        <taxon>Caulochytriales</taxon>
        <taxon>Caulochytriaceae</taxon>
        <taxon>Caulochytrium</taxon>
    </lineage>
</organism>
<keyword evidence="3" id="KW-1185">Reference proteome</keyword>
<dbReference type="Proteomes" id="UP000274922">
    <property type="component" value="Unassembled WGS sequence"/>
</dbReference>
<feature type="region of interest" description="Disordered" evidence="1">
    <location>
        <begin position="1"/>
        <end position="30"/>
    </location>
</feature>
<feature type="compositionally biased region" description="Pro residues" evidence="1">
    <location>
        <begin position="17"/>
        <end position="29"/>
    </location>
</feature>
<evidence type="ECO:0000256" key="1">
    <source>
        <dbReference type="SAM" id="MobiDB-lite"/>
    </source>
</evidence>
<feature type="region of interest" description="Disordered" evidence="1">
    <location>
        <begin position="270"/>
        <end position="291"/>
    </location>
</feature>
<feature type="compositionally biased region" description="Low complexity" evidence="1">
    <location>
        <begin position="372"/>
        <end position="430"/>
    </location>
</feature>
<dbReference type="STRING" id="1555241.A0A4P9XEZ0"/>
<evidence type="ECO:0000313" key="3">
    <source>
        <dbReference type="Proteomes" id="UP000274922"/>
    </source>
</evidence>
<feature type="compositionally biased region" description="Polar residues" evidence="1">
    <location>
        <begin position="1"/>
        <end position="12"/>
    </location>
</feature>
<evidence type="ECO:0000313" key="2">
    <source>
        <dbReference type="EMBL" id="RKP04122.1"/>
    </source>
</evidence>
<feature type="region of interest" description="Disordered" evidence="1">
    <location>
        <begin position="344"/>
        <end position="430"/>
    </location>
</feature>
<dbReference type="AlphaFoldDB" id="A0A4P9XEZ0"/>
<gene>
    <name evidence="2" type="ORF">CXG81DRAFT_16406</name>
</gene>
<protein>
    <submittedName>
        <fullName evidence="2">Uncharacterized protein</fullName>
    </submittedName>
</protein>
<sequence length="704" mass="71151">MVEPNSGATPSHSGIAAPPPPPPPPPRVASPPMLQIMLVVDTAQKMASHADLAFDSAMSHILPLLPPPAAAASRPGSARLSTAAAGAGAGAAEALQPPPYELALVTYHAGAQPPIRTFPWTRHVAILRRHFQTLHFRQDVLRNTAIDAVRAAHAFAMQRRHTLRRAAAVMHRRRPLGDAAAPPAAETASGTAAFTTQVFLLPATPAYPTASLPLPVLGTSAAPSPLAMTLESLVGPWAKDRLRLRIVVPPALADIDDRVLTPAVRQQLELTSTMPWPPRQEPVDDDDGDDATKKEAIMADALPTADALDAAPAALPATTGAAPAPPSADATAVAPMKRLPVDLPAAGPMSDASLLPHGDSPIIKRPKLEPEPGAAAGTAGPTALTPAPASTATPTPASAVVAPSPASSGSAVAAPPSASDPPTAAPLSATAPATTTAATVTDARLATPSAVLAAVAPTPVAATAAAAGTPSAPLAVSATAAAAAVAAAGTPSAVSVGTPASTPAAAGTPTVARRKQLVWTGQLEVSQQQCALDAFLIPQPWANRTDVLGLPLWPRKWVMTAALRVPHDALLGLAQNHKLPVIALAAGDAAAAAKSTPTPAAATPAGAAAGAKPSQSLYESMLRFLAVRKVVAICQFSEATPEQLSEAQLPAQDDAGQPIVRGIAIAQTKERMLAFVFVKASLSLIPGFNKPVPLAAKAPPASTV</sequence>
<dbReference type="EMBL" id="ML014113">
    <property type="protein sequence ID" value="RKP04122.1"/>
    <property type="molecule type" value="Genomic_DNA"/>
</dbReference>
<reference evidence="3" key="1">
    <citation type="journal article" date="2018" name="Nat. Microbiol.">
        <title>Leveraging single-cell genomics to expand the fungal tree of life.</title>
        <authorList>
            <person name="Ahrendt S.R."/>
            <person name="Quandt C.A."/>
            <person name="Ciobanu D."/>
            <person name="Clum A."/>
            <person name="Salamov A."/>
            <person name="Andreopoulos B."/>
            <person name="Cheng J.F."/>
            <person name="Woyke T."/>
            <person name="Pelin A."/>
            <person name="Henrissat B."/>
            <person name="Reynolds N.K."/>
            <person name="Benny G.L."/>
            <person name="Smith M.E."/>
            <person name="James T.Y."/>
            <person name="Grigoriev I.V."/>
        </authorList>
    </citation>
    <scope>NUCLEOTIDE SEQUENCE [LARGE SCALE GENOMIC DNA]</scope>
    <source>
        <strain evidence="3">ATCC 52028</strain>
    </source>
</reference>
<name>A0A4P9XEZ0_9FUNG</name>
<accession>A0A4P9XEZ0</accession>